<reference evidence="2 3" key="1">
    <citation type="submission" date="2015-07" db="EMBL/GenBank/DDBJ databases">
        <title>Draft genome of Bellilinea caldifistulae DSM 17877.</title>
        <authorList>
            <person name="Hemp J."/>
            <person name="Ward L.M."/>
            <person name="Pace L.A."/>
            <person name="Fischer W.W."/>
        </authorList>
    </citation>
    <scope>NUCLEOTIDE SEQUENCE [LARGE SCALE GENOMIC DNA]</scope>
    <source>
        <strain evidence="2 3">GOMI-1</strain>
    </source>
</reference>
<proteinExistence type="predicted"/>
<feature type="transmembrane region" description="Helical" evidence="1">
    <location>
        <begin position="126"/>
        <end position="145"/>
    </location>
</feature>
<keyword evidence="3" id="KW-1185">Reference proteome</keyword>
<feature type="transmembrane region" description="Helical" evidence="1">
    <location>
        <begin position="98"/>
        <end position="120"/>
    </location>
</feature>
<dbReference type="AlphaFoldDB" id="A0A0P6XMX6"/>
<evidence type="ECO:0000313" key="3">
    <source>
        <dbReference type="Proteomes" id="UP000050514"/>
    </source>
</evidence>
<dbReference type="STRING" id="360411.AC812_02770"/>
<feature type="transmembrane region" description="Helical" evidence="1">
    <location>
        <begin position="63"/>
        <end position="91"/>
    </location>
</feature>
<evidence type="ECO:0000256" key="1">
    <source>
        <dbReference type="SAM" id="Phobius"/>
    </source>
</evidence>
<comment type="caution">
    <text evidence="2">The sequence shown here is derived from an EMBL/GenBank/DDBJ whole genome shotgun (WGS) entry which is preliminary data.</text>
</comment>
<dbReference type="Proteomes" id="UP000050514">
    <property type="component" value="Unassembled WGS sequence"/>
</dbReference>
<dbReference type="EMBL" id="LGHJ01000008">
    <property type="protein sequence ID" value="KPL77784.1"/>
    <property type="molecule type" value="Genomic_DNA"/>
</dbReference>
<accession>A0A0P6XMX6</accession>
<keyword evidence="1" id="KW-1133">Transmembrane helix</keyword>
<gene>
    <name evidence="2" type="ORF">AC812_02770</name>
</gene>
<name>A0A0P6XMX6_9CHLR</name>
<evidence type="ECO:0000313" key="2">
    <source>
        <dbReference type="EMBL" id="KPL77784.1"/>
    </source>
</evidence>
<keyword evidence="1" id="KW-0812">Transmembrane</keyword>
<protein>
    <submittedName>
        <fullName evidence="2">Uncharacterized protein</fullName>
    </submittedName>
</protein>
<keyword evidence="1" id="KW-0472">Membrane</keyword>
<feature type="transmembrane region" description="Helical" evidence="1">
    <location>
        <begin position="30"/>
        <end position="51"/>
    </location>
</feature>
<sequence length="146" mass="15036">MELTQEALCRPEGCATVSGNKIAVSRIGRVLGLLGGVWGGILAIGVTFHQLDLGAVLRGEMSISLAFSIGGNALPILALLLCLCLTSIWLAIKKSGTLALTSVAWLVIGGILTLGVYLARFSMGPLLLPSAGLIFLAGLLAIARLP</sequence>
<organism evidence="2 3">
    <name type="scientific">Bellilinea caldifistulae</name>
    <dbReference type="NCBI Taxonomy" id="360411"/>
    <lineage>
        <taxon>Bacteria</taxon>
        <taxon>Bacillati</taxon>
        <taxon>Chloroflexota</taxon>
        <taxon>Anaerolineae</taxon>
        <taxon>Anaerolineales</taxon>
        <taxon>Anaerolineaceae</taxon>
        <taxon>Bellilinea</taxon>
    </lineage>
</organism>